<keyword evidence="5" id="KW-0805">Transcription regulation</keyword>
<keyword evidence="6" id="KW-0804">Transcription</keyword>
<protein>
    <recommendedName>
        <fullName evidence="2">Negative regulator of flagellin synthesis</fullName>
    </recommendedName>
    <alternativeName>
        <fullName evidence="8">Anti-sigma-28 factor</fullName>
    </alternativeName>
</protein>
<dbReference type="RefSeq" id="WP_150563221.1">
    <property type="nucleotide sequence ID" value="NZ_CABPSL010000006.1"/>
</dbReference>
<sequence>MPKIDSMANVMPIDPARRRLTSAAAKAPVPQVAPAGAPRAVRADASDWLASAQAAVESVARIDADKVARIKAQLARGELTFDSERVASRMLSHHGMLR</sequence>
<evidence type="ECO:0000256" key="1">
    <source>
        <dbReference type="ARBA" id="ARBA00005322"/>
    </source>
</evidence>
<keyword evidence="10" id="KW-0966">Cell projection</keyword>
<dbReference type="Proteomes" id="UP000384354">
    <property type="component" value="Unassembled WGS sequence"/>
</dbReference>
<evidence type="ECO:0000256" key="7">
    <source>
        <dbReference type="ARBA" id="ARBA00024739"/>
    </source>
</evidence>
<dbReference type="OrthoDB" id="8943859at2"/>
<keyword evidence="3" id="KW-0678">Repressor</keyword>
<evidence type="ECO:0000259" key="9">
    <source>
        <dbReference type="Pfam" id="PF04316"/>
    </source>
</evidence>
<reference evidence="10 11" key="1">
    <citation type="submission" date="2019-08" db="EMBL/GenBank/DDBJ databases">
        <authorList>
            <person name="Peeters C."/>
        </authorList>
    </citation>
    <scope>NUCLEOTIDE SEQUENCE [LARGE SCALE GENOMIC DNA]</scope>
    <source>
        <strain evidence="10 11">LMG 31106</strain>
    </source>
</reference>
<accession>A0A5E4UL59</accession>
<dbReference type="AlphaFoldDB" id="A0A5E4UL59"/>
<comment type="function">
    <text evidence="7">Responsible for the coupling of flagellin expression to flagellar assembly by preventing expression of the flagellin genes when a component of the middle class of proteins is defective. It negatively regulates flagellar genes by inhibiting the activity of FliA by directly binding to FliA.</text>
</comment>
<evidence type="ECO:0000256" key="4">
    <source>
        <dbReference type="ARBA" id="ARBA00022795"/>
    </source>
</evidence>
<dbReference type="InterPro" id="IPR031316">
    <property type="entry name" value="FlgM_C"/>
</dbReference>
<comment type="similarity">
    <text evidence="1">Belongs to the FlgM family.</text>
</comment>
<evidence type="ECO:0000256" key="5">
    <source>
        <dbReference type="ARBA" id="ARBA00023015"/>
    </source>
</evidence>
<organism evidence="10 11">
    <name type="scientific">Pandoraea cepalis</name>
    <dbReference type="NCBI Taxonomy" id="2508294"/>
    <lineage>
        <taxon>Bacteria</taxon>
        <taxon>Pseudomonadati</taxon>
        <taxon>Pseudomonadota</taxon>
        <taxon>Betaproteobacteria</taxon>
        <taxon>Burkholderiales</taxon>
        <taxon>Burkholderiaceae</taxon>
        <taxon>Pandoraea</taxon>
    </lineage>
</organism>
<feature type="domain" description="Anti-sigma-28 factor FlgM C-terminal" evidence="9">
    <location>
        <begin position="49"/>
        <end position="91"/>
    </location>
</feature>
<keyword evidence="4" id="KW-1005">Bacterial flagellum biogenesis</keyword>
<evidence type="ECO:0000256" key="6">
    <source>
        <dbReference type="ARBA" id="ARBA00023163"/>
    </source>
</evidence>
<dbReference type="SUPFAM" id="SSF101498">
    <property type="entry name" value="Anti-sigma factor FlgM"/>
    <property type="match status" value="1"/>
</dbReference>
<keyword evidence="10" id="KW-0282">Flagellum</keyword>
<gene>
    <name evidence="10" type="ORF">PCE31106_02103</name>
</gene>
<proteinExistence type="inferred from homology"/>
<keyword evidence="10" id="KW-0969">Cilium</keyword>
<dbReference type="InterPro" id="IPR007412">
    <property type="entry name" value="FlgM"/>
</dbReference>
<evidence type="ECO:0000313" key="10">
    <source>
        <dbReference type="EMBL" id="VVE00656.1"/>
    </source>
</evidence>
<dbReference type="GO" id="GO:0045892">
    <property type="term" value="P:negative regulation of DNA-templated transcription"/>
    <property type="evidence" value="ECO:0007669"/>
    <property type="project" value="InterPro"/>
</dbReference>
<dbReference type="EMBL" id="CABPSL010000006">
    <property type="protein sequence ID" value="VVE00656.1"/>
    <property type="molecule type" value="Genomic_DNA"/>
</dbReference>
<evidence type="ECO:0000256" key="2">
    <source>
        <dbReference type="ARBA" id="ARBA00017823"/>
    </source>
</evidence>
<evidence type="ECO:0000256" key="3">
    <source>
        <dbReference type="ARBA" id="ARBA00022491"/>
    </source>
</evidence>
<name>A0A5E4UL59_9BURK</name>
<dbReference type="Pfam" id="PF04316">
    <property type="entry name" value="FlgM"/>
    <property type="match status" value="1"/>
</dbReference>
<evidence type="ECO:0000313" key="11">
    <source>
        <dbReference type="Proteomes" id="UP000384354"/>
    </source>
</evidence>
<dbReference type="GO" id="GO:0044781">
    <property type="term" value="P:bacterial-type flagellum organization"/>
    <property type="evidence" value="ECO:0007669"/>
    <property type="project" value="UniProtKB-KW"/>
</dbReference>
<evidence type="ECO:0000256" key="8">
    <source>
        <dbReference type="ARBA" id="ARBA00030117"/>
    </source>
</evidence>
<dbReference type="InterPro" id="IPR035890">
    <property type="entry name" value="Anti-sigma-28_factor_FlgM_sf"/>
</dbReference>
<dbReference type="NCBIfam" id="TIGR03824">
    <property type="entry name" value="FlgM_jcvi"/>
    <property type="match status" value="1"/>
</dbReference>